<protein>
    <submittedName>
        <fullName evidence="2">GNAT family N-acetyltransferase</fullName>
    </submittedName>
</protein>
<comment type="caution">
    <text evidence="2">The sequence shown here is derived from an EMBL/GenBank/DDBJ whole genome shotgun (WGS) entry which is preliminary data.</text>
</comment>
<dbReference type="Proteomes" id="UP000650628">
    <property type="component" value="Unassembled WGS sequence"/>
</dbReference>
<evidence type="ECO:0000313" key="2">
    <source>
        <dbReference type="EMBL" id="GII26701.1"/>
    </source>
</evidence>
<dbReference type="PROSITE" id="PS51186">
    <property type="entry name" value="GNAT"/>
    <property type="match status" value="1"/>
</dbReference>
<dbReference type="AlphaFoldDB" id="A0A8J3TJ82"/>
<sequence length="180" mass="19769">MGAIEIELLPASAAADRTLVERITSLVNEVYTIAEQGMWAGSSARTTADEVVELIGAGEIAVARLNGEIVGSVRIQRLEGGVGEFGMLAADPEHRGVGIGRELVRFAERTSRERGLATMQLELLVPREWSHPSKEFLATWYPRIGYRRVRAGNLDEDYPGLAPLLATPCDYFIYHKDLTA</sequence>
<name>A0A8J3TJ82_9ACTN</name>
<reference evidence="2 3" key="1">
    <citation type="submission" date="2021-01" db="EMBL/GenBank/DDBJ databases">
        <title>Whole genome shotgun sequence of Planotetraspora mira NBRC 15435.</title>
        <authorList>
            <person name="Komaki H."/>
            <person name="Tamura T."/>
        </authorList>
    </citation>
    <scope>NUCLEOTIDE SEQUENCE [LARGE SCALE GENOMIC DNA]</scope>
    <source>
        <strain evidence="2 3">NBRC 15435</strain>
    </source>
</reference>
<proteinExistence type="predicted"/>
<dbReference type="Pfam" id="PF00583">
    <property type="entry name" value="Acetyltransf_1"/>
    <property type="match status" value="1"/>
</dbReference>
<dbReference type="EMBL" id="BOOO01000001">
    <property type="protein sequence ID" value="GII26701.1"/>
    <property type="molecule type" value="Genomic_DNA"/>
</dbReference>
<evidence type="ECO:0000259" key="1">
    <source>
        <dbReference type="PROSITE" id="PS51186"/>
    </source>
</evidence>
<dbReference type="RefSeq" id="WP_203950800.1">
    <property type="nucleotide sequence ID" value="NZ_BOOO01000001.1"/>
</dbReference>
<feature type="domain" description="N-acetyltransferase" evidence="1">
    <location>
        <begin position="6"/>
        <end position="170"/>
    </location>
</feature>
<dbReference type="Gene3D" id="3.40.630.30">
    <property type="match status" value="1"/>
</dbReference>
<dbReference type="SUPFAM" id="SSF55729">
    <property type="entry name" value="Acyl-CoA N-acyltransferases (Nat)"/>
    <property type="match status" value="1"/>
</dbReference>
<gene>
    <name evidence="2" type="ORF">Pmi06nite_01430</name>
</gene>
<organism evidence="2 3">
    <name type="scientific">Planotetraspora mira</name>
    <dbReference type="NCBI Taxonomy" id="58121"/>
    <lineage>
        <taxon>Bacteria</taxon>
        <taxon>Bacillati</taxon>
        <taxon>Actinomycetota</taxon>
        <taxon>Actinomycetes</taxon>
        <taxon>Streptosporangiales</taxon>
        <taxon>Streptosporangiaceae</taxon>
        <taxon>Planotetraspora</taxon>
    </lineage>
</organism>
<dbReference type="CDD" id="cd04301">
    <property type="entry name" value="NAT_SF"/>
    <property type="match status" value="1"/>
</dbReference>
<accession>A0A8J3TJ82</accession>
<dbReference type="GO" id="GO:0016747">
    <property type="term" value="F:acyltransferase activity, transferring groups other than amino-acyl groups"/>
    <property type="evidence" value="ECO:0007669"/>
    <property type="project" value="InterPro"/>
</dbReference>
<dbReference type="InterPro" id="IPR000182">
    <property type="entry name" value="GNAT_dom"/>
</dbReference>
<keyword evidence="3" id="KW-1185">Reference proteome</keyword>
<evidence type="ECO:0000313" key="3">
    <source>
        <dbReference type="Proteomes" id="UP000650628"/>
    </source>
</evidence>
<dbReference type="InterPro" id="IPR016181">
    <property type="entry name" value="Acyl_CoA_acyltransferase"/>
</dbReference>